<comment type="caution">
    <text evidence="2">The sequence shown here is derived from an EMBL/GenBank/DDBJ whole genome shotgun (WGS) entry which is preliminary data.</text>
</comment>
<dbReference type="EMBL" id="BOPF01000002">
    <property type="protein sequence ID" value="GIJ43697.1"/>
    <property type="molecule type" value="Genomic_DNA"/>
</dbReference>
<organism evidence="2 3">
    <name type="scientific">Virgisporangium aliadipatigenens</name>
    <dbReference type="NCBI Taxonomy" id="741659"/>
    <lineage>
        <taxon>Bacteria</taxon>
        <taxon>Bacillati</taxon>
        <taxon>Actinomycetota</taxon>
        <taxon>Actinomycetes</taxon>
        <taxon>Micromonosporales</taxon>
        <taxon>Micromonosporaceae</taxon>
        <taxon>Virgisporangium</taxon>
    </lineage>
</organism>
<dbReference type="Proteomes" id="UP000619260">
    <property type="component" value="Unassembled WGS sequence"/>
</dbReference>
<keyword evidence="1" id="KW-1133">Transmembrane helix</keyword>
<dbReference type="PANTHER" id="PTHR37305:SF1">
    <property type="entry name" value="MEMBRANE PROTEIN"/>
    <property type="match status" value="1"/>
</dbReference>
<feature type="transmembrane region" description="Helical" evidence="1">
    <location>
        <begin position="156"/>
        <end position="175"/>
    </location>
</feature>
<keyword evidence="3" id="KW-1185">Reference proteome</keyword>
<feature type="transmembrane region" description="Helical" evidence="1">
    <location>
        <begin position="29"/>
        <end position="53"/>
    </location>
</feature>
<sequence length="258" mass="26832">MTTVDQRTARLNMPHLVSSEWLKLRSLRAFWVGVAAALLLGVLGGVLPTMFFTPENPPTSDEAPYVVFMIANIGVQVAILTLAVLTLGSEYSTGSIRLTFVAAPSRLRVIAAKALVVAVTSALLAVVSLPISWLVVLPRLNSLGLDTPIGNVFGALGRQVGFLTLLALFAFAVTLAVRSTAIAVGVVLGVVFVVPSLLNLIGGGLDLELDRLGFAEAAGNIFDGSSSAGTVLAGVLTVTVWWAVPFVLGAAALVRKDA</sequence>
<protein>
    <recommendedName>
        <fullName evidence="4">ABC transporter permease</fullName>
    </recommendedName>
</protein>
<dbReference type="Pfam" id="PF12730">
    <property type="entry name" value="ABC2_membrane_4"/>
    <property type="match status" value="1"/>
</dbReference>
<reference evidence="2" key="1">
    <citation type="submission" date="2021-01" db="EMBL/GenBank/DDBJ databases">
        <title>Whole genome shotgun sequence of Virgisporangium aliadipatigenens NBRC 105644.</title>
        <authorList>
            <person name="Komaki H."/>
            <person name="Tamura T."/>
        </authorList>
    </citation>
    <scope>NUCLEOTIDE SEQUENCE</scope>
    <source>
        <strain evidence="2">NBRC 105644</strain>
    </source>
</reference>
<dbReference type="AlphaFoldDB" id="A0A8J3YFY8"/>
<evidence type="ECO:0000313" key="3">
    <source>
        <dbReference type="Proteomes" id="UP000619260"/>
    </source>
</evidence>
<feature type="transmembrane region" description="Helical" evidence="1">
    <location>
        <begin position="109"/>
        <end position="136"/>
    </location>
</feature>
<gene>
    <name evidence="2" type="ORF">Val02_05830</name>
</gene>
<feature type="transmembrane region" description="Helical" evidence="1">
    <location>
        <begin position="182"/>
        <end position="202"/>
    </location>
</feature>
<dbReference type="RefSeq" id="WP_203897254.1">
    <property type="nucleotide sequence ID" value="NZ_BOPF01000002.1"/>
</dbReference>
<keyword evidence="1" id="KW-0472">Membrane</keyword>
<evidence type="ECO:0000256" key="1">
    <source>
        <dbReference type="SAM" id="Phobius"/>
    </source>
</evidence>
<dbReference type="PANTHER" id="PTHR37305">
    <property type="entry name" value="INTEGRAL MEMBRANE PROTEIN-RELATED"/>
    <property type="match status" value="1"/>
</dbReference>
<keyword evidence="1" id="KW-0812">Transmembrane</keyword>
<proteinExistence type="predicted"/>
<name>A0A8J3YFY8_9ACTN</name>
<accession>A0A8J3YFY8</accession>
<feature type="transmembrane region" description="Helical" evidence="1">
    <location>
        <begin position="65"/>
        <end position="88"/>
    </location>
</feature>
<feature type="transmembrane region" description="Helical" evidence="1">
    <location>
        <begin position="231"/>
        <end position="254"/>
    </location>
</feature>
<evidence type="ECO:0000313" key="2">
    <source>
        <dbReference type="EMBL" id="GIJ43697.1"/>
    </source>
</evidence>
<evidence type="ECO:0008006" key="4">
    <source>
        <dbReference type="Google" id="ProtNLM"/>
    </source>
</evidence>